<comment type="caution">
    <text evidence="2">The sequence shown here is derived from an EMBL/GenBank/DDBJ whole genome shotgun (WGS) entry which is preliminary data.</text>
</comment>
<keyword evidence="1" id="KW-0812">Transmembrane</keyword>
<evidence type="ECO:0000313" key="3">
    <source>
        <dbReference type="Proteomes" id="UP001226762"/>
    </source>
</evidence>
<keyword evidence="1" id="KW-1133">Transmembrane helix</keyword>
<evidence type="ECO:0000256" key="1">
    <source>
        <dbReference type="SAM" id="Phobius"/>
    </source>
</evidence>
<organism evidence="2 3">
    <name type="scientific">Marimonas arenosa</name>
    <dbReference type="NCBI Taxonomy" id="1795305"/>
    <lineage>
        <taxon>Bacteria</taxon>
        <taxon>Pseudomonadati</taxon>
        <taxon>Pseudomonadota</taxon>
        <taxon>Alphaproteobacteria</taxon>
        <taxon>Rhodobacterales</taxon>
        <taxon>Paracoccaceae</taxon>
        <taxon>Marimonas</taxon>
    </lineage>
</organism>
<gene>
    <name evidence="2" type="ORF">NO357_12640</name>
</gene>
<reference evidence="2" key="1">
    <citation type="submission" date="2022-07" db="EMBL/GenBank/DDBJ databases">
        <authorList>
            <person name="Otstavnykh N."/>
            <person name="Isaeva M."/>
            <person name="Bystritskaya E."/>
        </authorList>
    </citation>
    <scope>NUCLEOTIDE SEQUENCE</scope>
    <source>
        <strain evidence="2">KCTC 52189</strain>
    </source>
</reference>
<dbReference type="RefSeq" id="WP_306736017.1">
    <property type="nucleotide sequence ID" value="NZ_JANHAX010000003.1"/>
</dbReference>
<dbReference type="AlphaFoldDB" id="A0AAE3WE62"/>
<keyword evidence="1" id="KW-0472">Membrane</keyword>
<feature type="transmembrane region" description="Helical" evidence="1">
    <location>
        <begin position="51"/>
        <end position="72"/>
    </location>
</feature>
<accession>A0AAE3WE62</accession>
<reference evidence="2" key="2">
    <citation type="submission" date="2023-02" db="EMBL/GenBank/DDBJ databases">
        <title>'Rhodoalgimonas zhirmunskyi' gen. nov., isolated from a red alga.</title>
        <authorList>
            <person name="Nedashkovskaya O.I."/>
            <person name="Otstavnykh N.Y."/>
            <person name="Bystritskaya E.P."/>
            <person name="Balabanova L.A."/>
            <person name="Isaeva M.P."/>
        </authorList>
    </citation>
    <scope>NUCLEOTIDE SEQUENCE</scope>
    <source>
        <strain evidence="2">KCTC 52189</strain>
    </source>
</reference>
<evidence type="ECO:0000313" key="2">
    <source>
        <dbReference type="EMBL" id="MDQ2090750.1"/>
    </source>
</evidence>
<keyword evidence="3" id="KW-1185">Reference proteome</keyword>
<dbReference type="Proteomes" id="UP001226762">
    <property type="component" value="Unassembled WGS sequence"/>
</dbReference>
<name>A0AAE3WE62_9RHOB</name>
<proteinExistence type="predicted"/>
<protein>
    <submittedName>
        <fullName evidence="2">GlsB/YeaQ/YmgE family stress response membrane protein</fullName>
    </submittedName>
</protein>
<feature type="transmembrane region" description="Helical" evidence="1">
    <location>
        <begin position="27"/>
        <end position="45"/>
    </location>
</feature>
<sequence length="81" mass="8482">MQIVWLIIIGAAAGFIATRMMKMETNIVTTIAIGIGGALIGGLVLRALLTVLGAAAGFIGAILGALVLIWLWQTYIDKGRD</sequence>
<dbReference type="EMBL" id="JANHAX010000003">
    <property type="protein sequence ID" value="MDQ2090750.1"/>
    <property type="molecule type" value="Genomic_DNA"/>
</dbReference>